<evidence type="ECO:0000313" key="6">
    <source>
        <dbReference type="EMBL" id="JAP46181.1"/>
    </source>
</evidence>
<evidence type="ECO:0000256" key="3">
    <source>
        <dbReference type="ARBA" id="ARBA00022833"/>
    </source>
</evidence>
<feature type="compositionally biased region" description="Low complexity" evidence="4">
    <location>
        <begin position="124"/>
        <end position="138"/>
    </location>
</feature>
<keyword evidence="2" id="KW-0863">Zinc-finger</keyword>
<dbReference type="Pfam" id="PF21055">
    <property type="entry name" value="ZSWIM4-8_C"/>
    <property type="match status" value="2"/>
</dbReference>
<proteinExistence type="predicted"/>
<dbReference type="PANTHER" id="PTHR22619">
    <property type="entry name" value="ZINC FINGER SWIM DOMAIN CONTAINING PROTEIN 4, 5, 6"/>
    <property type="match status" value="1"/>
</dbReference>
<feature type="compositionally biased region" description="Polar residues" evidence="4">
    <location>
        <begin position="30"/>
        <end position="39"/>
    </location>
</feature>
<feature type="region of interest" description="Disordered" evidence="4">
    <location>
        <begin position="115"/>
        <end position="138"/>
    </location>
</feature>
<dbReference type="AlphaFoldDB" id="A0A0X3P2H2"/>
<organism evidence="6">
    <name type="scientific">Schistocephalus solidus</name>
    <name type="common">Tapeworm</name>
    <dbReference type="NCBI Taxonomy" id="70667"/>
    <lineage>
        <taxon>Eukaryota</taxon>
        <taxon>Metazoa</taxon>
        <taxon>Spiralia</taxon>
        <taxon>Lophotrochozoa</taxon>
        <taxon>Platyhelminthes</taxon>
        <taxon>Cestoda</taxon>
        <taxon>Eucestoda</taxon>
        <taxon>Diphyllobothriidea</taxon>
        <taxon>Diphyllobothriidae</taxon>
        <taxon>Schistocephalus</taxon>
    </lineage>
</organism>
<keyword evidence="1" id="KW-0479">Metal-binding</keyword>
<feature type="non-terminal residue" evidence="6">
    <location>
        <position position="1"/>
    </location>
</feature>
<feature type="region of interest" description="Disordered" evidence="4">
    <location>
        <begin position="1"/>
        <end position="39"/>
    </location>
</feature>
<evidence type="ECO:0000259" key="5">
    <source>
        <dbReference type="Pfam" id="PF21055"/>
    </source>
</evidence>
<evidence type="ECO:0000256" key="4">
    <source>
        <dbReference type="SAM" id="MobiDB-lite"/>
    </source>
</evidence>
<evidence type="ECO:0000256" key="2">
    <source>
        <dbReference type="ARBA" id="ARBA00022771"/>
    </source>
</evidence>
<dbReference type="PANTHER" id="PTHR22619:SF0">
    <property type="entry name" value="ZINC FINGER SWIM DOMAIN-CONTAINING PROTEIN 6-LIKE PROTEIN"/>
    <property type="match status" value="1"/>
</dbReference>
<accession>A0A0X3P2H2</accession>
<dbReference type="GO" id="GO:0031462">
    <property type="term" value="C:Cul2-RING ubiquitin ligase complex"/>
    <property type="evidence" value="ECO:0007669"/>
    <property type="project" value="TreeGrafter"/>
</dbReference>
<protein>
    <recommendedName>
        <fullName evidence="5">ZSWIM4-8 C-terminal domain-containing protein</fullName>
    </recommendedName>
</protein>
<evidence type="ECO:0000256" key="1">
    <source>
        <dbReference type="ARBA" id="ARBA00022723"/>
    </source>
</evidence>
<feature type="domain" description="ZSWIM4-8 C-terminal" evidence="5">
    <location>
        <begin position="925"/>
        <end position="1001"/>
    </location>
</feature>
<name>A0A0X3P2H2_SCHSO</name>
<gene>
    <name evidence="6" type="ORF">TR104671</name>
</gene>
<reference evidence="6" key="1">
    <citation type="submission" date="2016-01" db="EMBL/GenBank/DDBJ databases">
        <title>Reference transcriptome for the parasite Schistocephalus solidus: insights into the molecular evolution of parasitism.</title>
        <authorList>
            <person name="Hebert F.O."/>
            <person name="Grambauer S."/>
            <person name="Barber I."/>
            <person name="Landry C.R."/>
            <person name="Aubin-Horth N."/>
        </authorList>
    </citation>
    <scope>NUCLEOTIDE SEQUENCE</scope>
</reference>
<keyword evidence="3" id="KW-0862">Zinc</keyword>
<dbReference type="EMBL" id="GEEE01017044">
    <property type="protein sequence ID" value="JAP46181.1"/>
    <property type="molecule type" value="Transcribed_RNA"/>
</dbReference>
<feature type="domain" description="ZSWIM4-8 C-terminal" evidence="5">
    <location>
        <begin position="763"/>
        <end position="849"/>
    </location>
</feature>
<feature type="region of interest" description="Disordered" evidence="4">
    <location>
        <begin position="216"/>
        <end position="241"/>
    </location>
</feature>
<dbReference type="GO" id="GO:0008270">
    <property type="term" value="F:zinc ion binding"/>
    <property type="evidence" value="ECO:0007669"/>
    <property type="project" value="UniProtKB-KW"/>
</dbReference>
<dbReference type="InterPro" id="IPR048370">
    <property type="entry name" value="ZSWIM4-8_C"/>
</dbReference>
<feature type="compositionally biased region" description="Basic and acidic residues" evidence="4">
    <location>
        <begin position="15"/>
        <end position="29"/>
    </location>
</feature>
<sequence length="1011" mass="107833">EEEEEEEGAEAALLAEKDESEVRGSEGENTKQTSTSDSSRIVNNETLSALDYIHLALKVGIIALCQQRRLPSSSGLLMACQAQETRLLLLLDTVPRNATTAHAVGQLVCQLMGPPSSLSPPPSTSARSPTPSASASSAPVGTAAASANCGLNLWWWSALGSVVHPDSYPIHVVAEFLFGHLLAGETAGAGTGDLAYLVAARSMRLPMLEPFSDSLALNSGNSQNRQNDRSGSSPAIPSAVSTLPGRTSSLYSSVPSLPPTEQVLPFRFTGLAEHTDIPSNHPPPLPSVLAAAAFACVHGGVVAASFESPPRFWHPSTAAAAIGLPPPPLLPPVQQTADQPQHYPGGGAPDLVQPPVAAAAAGAATTDTYRRGLEALEAKQTRLAISLILASRSAVHRMDHFMRLCDRHIHAALSLLTISREVFVEATGHRPSIESSSPFDALSLSVSAAASAATTVPLPTAASSSSSPLGALLPVFLLPSPLPPAASPPALQERIHLACAAFHLALNVARRTATRVHWRRREMLAWVVSTALLLGPSALLYLLNRWPLYMSPREAVNWLAPTLFACMALPGGEGAQLPHRSQQQQQLNTFQQQRHHLASSNPAATTASTQSIARRHTSLLRPRYHHHHRGSLMVRTASETALGAGYPAHGGAARSQYQLHPYVGLRDVAVAGASLAVGGNAGGSSRDPSTAPRIHSFLPYTPPYREQVVAAVRQMAMQAAAQDPVNCAMATLHLTEKDAAAFEAAYRLVLEAAEAGSLGPGLLFTLARYLDRRGCPLRAFPLAIHAMRLFSLSNLQESHPVAHDVLWACLLAHRIGPATLQEMLSYVVRNVHCPTLLADILHRCRIPPQSPHFQSALQRPRFSATAAAAAAVAANRVADSDWVASDIRGSSGRNRGLSDPALLLATPTCDQIVCGLDKQQQQFLLPVDLPPLKALLDATITAFVTTTNTRLANISPRQYAEFVEFLGRARDAFNLLKPDGPTQFRNLVGYLCHSYRGKRKLVALLNERFNS</sequence>